<evidence type="ECO:0000313" key="4">
    <source>
        <dbReference type="Proteomes" id="UP001501195"/>
    </source>
</evidence>
<organism evidence="3 4">
    <name type="scientific">Kineococcus glutinatus</name>
    <dbReference type="NCBI Taxonomy" id="1070872"/>
    <lineage>
        <taxon>Bacteria</taxon>
        <taxon>Bacillati</taxon>
        <taxon>Actinomycetota</taxon>
        <taxon>Actinomycetes</taxon>
        <taxon>Kineosporiales</taxon>
        <taxon>Kineosporiaceae</taxon>
        <taxon>Kineococcus</taxon>
    </lineage>
</organism>
<protein>
    <recommendedName>
        <fullName evidence="5">Cell division protein FtsL</fullName>
    </recommendedName>
</protein>
<reference evidence="4" key="1">
    <citation type="journal article" date="2019" name="Int. J. Syst. Evol. Microbiol.">
        <title>The Global Catalogue of Microorganisms (GCM) 10K type strain sequencing project: providing services to taxonomists for standard genome sequencing and annotation.</title>
        <authorList>
            <consortium name="The Broad Institute Genomics Platform"/>
            <consortium name="The Broad Institute Genome Sequencing Center for Infectious Disease"/>
            <person name="Wu L."/>
            <person name="Ma J."/>
        </authorList>
    </citation>
    <scope>NUCLEOTIDE SEQUENCE [LARGE SCALE GENOMIC DNA]</scope>
    <source>
        <strain evidence="4">JCM 18126</strain>
    </source>
</reference>
<gene>
    <name evidence="3" type="ORF">GCM10023225_23180</name>
</gene>
<feature type="region of interest" description="Disordered" evidence="1">
    <location>
        <begin position="121"/>
        <end position="162"/>
    </location>
</feature>
<accession>A0ABP9HZ09</accession>
<keyword evidence="2" id="KW-1133">Transmembrane helix</keyword>
<feature type="transmembrane region" description="Helical" evidence="2">
    <location>
        <begin position="45"/>
        <end position="65"/>
    </location>
</feature>
<proteinExistence type="predicted"/>
<keyword evidence="2" id="KW-0812">Transmembrane</keyword>
<feature type="compositionally biased region" description="Low complexity" evidence="1">
    <location>
        <begin position="153"/>
        <end position="162"/>
    </location>
</feature>
<comment type="caution">
    <text evidence="3">The sequence shown here is derived from an EMBL/GenBank/DDBJ whole genome shotgun (WGS) entry which is preliminary data.</text>
</comment>
<keyword evidence="2" id="KW-0472">Membrane</keyword>
<name>A0ABP9HZ09_9ACTN</name>
<sequence>MSQPLIAARNASARALRARQAGASQNRPLLRVVAPPASFGARLPLPLACVLLLTGGLLVLLMMNISIARDAFTISDLQHEATLLRERQQALDEGLAAQAAPQALQQRATGLGMVPGPAPAHVVDGRVVGEPEEAQAPEPAAPGAPAPAPAEPAPTASAAPTP</sequence>
<evidence type="ECO:0000313" key="3">
    <source>
        <dbReference type="EMBL" id="GAA4982924.1"/>
    </source>
</evidence>
<keyword evidence="4" id="KW-1185">Reference proteome</keyword>
<dbReference type="Proteomes" id="UP001501195">
    <property type="component" value="Unassembled WGS sequence"/>
</dbReference>
<evidence type="ECO:0000256" key="2">
    <source>
        <dbReference type="SAM" id="Phobius"/>
    </source>
</evidence>
<dbReference type="EMBL" id="BAABIL010000346">
    <property type="protein sequence ID" value="GAA4982924.1"/>
    <property type="molecule type" value="Genomic_DNA"/>
</dbReference>
<dbReference type="RefSeq" id="WP_345712717.1">
    <property type="nucleotide sequence ID" value="NZ_BAABIL010000346.1"/>
</dbReference>
<evidence type="ECO:0008006" key="5">
    <source>
        <dbReference type="Google" id="ProtNLM"/>
    </source>
</evidence>
<evidence type="ECO:0000256" key="1">
    <source>
        <dbReference type="SAM" id="MobiDB-lite"/>
    </source>
</evidence>
<feature type="compositionally biased region" description="Pro residues" evidence="1">
    <location>
        <begin position="139"/>
        <end position="152"/>
    </location>
</feature>